<dbReference type="PATRIC" id="fig|1189611.3.peg.4109"/>
<sequence>MLQTAPATIMAIGLVFVLSAGEIDLSFGSIVAVSALRPLW</sequence>
<feature type="transmembrane region" description="Helical" evidence="1">
    <location>
        <begin position="12"/>
        <end position="36"/>
    </location>
</feature>
<organism evidence="2 3">
    <name type="scientific">Nitratireductor aquibiodomus RA22</name>
    <dbReference type="NCBI Taxonomy" id="1189611"/>
    <lineage>
        <taxon>Bacteria</taxon>
        <taxon>Pseudomonadati</taxon>
        <taxon>Pseudomonadota</taxon>
        <taxon>Alphaproteobacteria</taxon>
        <taxon>Hyphomicrobiales</taxon>
        <taxon>Phyllobacteriaceae</taxon>
        <taxon>Nitratireductor</taxon>
    </lineage>
</organism>
<evidence type="ECO:0000256" key="1">
    <source>
        <dbReference type="SAM" id="Phobius"/>
    </source>
</evidence>
<evidence type="ECO:0000313" key="2">
    <source>
        <dbReference type="EMBL" id="EIM72314.1"/>
    </source>
</evidence>
<name>I5BRW2_9HYPH</name>
<protein>
    <submittedName>
        <fullName evidence="2">Inner-membrane translocator</fullName>
    </submittedName>
</protein>
<dbReference type="RefSeq" id="WP_007010309.1">
    <property type="nucleotide sequence ID" value="NZ_AJXZ01000056.1"/>
</dbReference>
<reference evidence="2 3" key="1">
    <citation type="journal article" date="2012" name="J. Bacteriol.">
        <title>Genome Sequence of Nitratireductor aquibiodomus Strain RA22.</title>
        <authorList>
            <person name="Singh A."/>
            <person name="Jangir P.K."/>
            <person name="Kumari C."/>
            <person name="Sharma R."/>
        </authorList>
    </citation>
    <scope>NUCLEOTIDE SEQUENCE [LARGE SCALE GENOMIC DNA]</scope>
    <source>
        <strain evidence="2 3">RA22</strain>
    </source>
</reference>
<accession>I5BRW2</accession>
<comment type="caution">
    <text evidence="2">The sequence shown here is derived from an EMBL/GenBank/DDBJ whole genome shotgun (WGS) entry which is preliminary data.</text>
</comment>
<dbReference type="Proteomes" id="UP000004622">
    <property type="component" value="Unassembled WGS sequence"/>
</dbReference>
<proteinExistence type="predicted"/>
<dbReference type="AlphaFoldDB" id="I5BRW2"/>
<dbReference type="EMBL" id="AJXZ01000056">
    <property type="protein sequence ID" value="EIM72314.1"/>
    <property type="molecule type" value="Genomic_DNA"/>
</dbReference>
<gene>
    <name evidence="2" type="ORF">A33O_20430</name>
</gene>
<keyword evidence="1" id="KW-0472">Membrane</keyword>
<keyword evidence="1" id="KW-0812">Transmembrane</keyword>
<keyword evidence="1" id="KW-1133">Transmembrane helix</keyword>
<evidence type="ECO:0000313" key="3">
    <source>
        <dbReference type="Proteomes" id="UP000004622"/>
    </source>
</evidence>